<evidence type="ECO:0000313" key="2">
    <source>
        <dbReference type="EMBL" id="GBF56740.1"/>
    </source>
</evidence>
<feature type="transmembrane region" description="Helical" evidence="1">
    <location>
        <begin position="36"/>
        <end position="55"/>
    </location>
</feature>
<dbReference type="InterPro" id="IPR016990">
    <property type="entry name" value="UCP032162_TM"/>
</dbReference>
<accession>A0A2P2E6R0</accession>
<evidence type="ECO:0008006" key="4">
    <source>
        <dbReference type="Google" id="ProtNLM"/>
    </source>
</evidence>
<dbReference type="OrthoDB" id="9808190at2"/>
<reference evidence="2 3" key="1">
    <citation type="journal article" date="2018" name="Genome Announc.">
        <title>Draft Genome Sequence of "Candidatus Phycosocius bacilliformis," an Alphaproteobacterial Ectosymbiont of the Hydrocarbon-Producing Green Alga Botryococcus braunii.</title>
        <authorList>
            <person name="Tanabe Y."/>
            <person name="Yamaguchi H."/>
            <person name="Watanabe M.M."/>
        </authorList>
    </citation>
    <scope>NUCLEOTIDE SEQUENCE [LARGE SCALE GENOMIC DNA]</scope>
    <source>
        <strain evidence="2 3">BOTRYCO-2</strain>
    </source>
</reference>
<keyword evidence="1" id="KW-0472">Membrane</keyword>
<gene>
    <name evidence="2" type="ORF">PbB2_00397</name>
</gene>
<feature type="transmembrane region" description="Helical" evidence="1">
    <location>
        <begin position="61"/>
        <end position="78"/>
    </location>
</feature>
<sequence length="179" mass="19648">MSTTIIALDRAPEFDQRDAIYMDAVLKPNRSLSTNGFRVVMLSLAAMSFAAGLVFWSIGAWPVIGFFGLDIVLLYLAFKVNFKAGRRECETIKVSAAQIAISKTCQRGKVGWWRVSPSFARVIIDEVNEYETHVTLAAGGAQLPLATCLSPPERLAFAEALKSALDQARGERYPSEICV</sequence>
<dbReference type="PIRSF" id="PIRSF032162">
    <property type="entry name" value="UCP032162_imp"/>
    <property type="match status" value="1"/>
</dbReference>
<organism evidence="2 3">
    <name type="scientific">Candidatus Phycosocius bacilliformis</name>
    <dbReference type="NCBI Taxonomy" id="1445552"/>
    <lineage>
        <taxon>Bacteria</taxon>
        <taxon>Pseudomonadati</taxon>
        <taxon>Pseudomonadota</taxon>
        <taxon>Alphaproteobacteria</taxon>
        <taxon>Caulobacterales</taxon>
        <taxon>Caulobacterales incertae sedis</taxon>
        <taxon>Candidatus Phycosocius</taxon>
    </lineage>
</organism>
<dbReference type="Proteomes" id="UP000245086">
    <property type="component" value="Unassembled WGS sequence"/>
</dbReference>
<proteinExistence type="predicted"/>
<keyword evidence="3" id="KW-1185">Reference proteome</keyword>
<keyword evidence="1" id="KW-0812">Transmembrane</keyword>
<protein>
    <recommendedName>
        <fullName evidence="4">DUF2244 domain-containing protein</fullName>
    </recommendedName>
</protein>
<keyword evidence="1" id="KW-1133">Transmembrane helix</keyword>
<dbReference type="EMBL" id="BFBR01000001">
    <property type="protein sequence ID" value="GBF56740.1"/>
    <property type="molecule type" value="Genomic_DNA"/>
</dbReference>
<name>A0A2P2E6R0_9PROT</name>
<comment type="caution">
    <text evidence="2">The sequence shown here is derived from an EMBL/GenBank/DDBJ whole genome shotgun (WGS) entry which is preliminary data.</text>
</comment>
<dbReference type="Pfam" id="PF10003">
    <property type="entry name" value="DUF2244"/>
    <property type="match status" value="1"/>
</dbReference>
<evidence type="ECO:0000256" key="1">
    <source>
        <dbReference type="SAM" id="Phobius"/>
    </source>
</evidence>
<evidence type="ECO:0000313" key="3">
    <source>
        <dbReference type="Proteomes" id="UP000245086"/>
    </source>
</evidence>
<dbReference type="InterPro" id="IPR019253">
    <property type="entry name" value="DUF2244_TM"/>
</dbReference>
<dbReference type="RefSeq" id="WP_108983596.1">
    <property type="nucleotide sequence ID" value="NZ_BFBR01000001.1"/>
</dbReference>
<dbReference type="AlphaFoldDB" id="A0A2P2E6R0"/>